<evidence type="ECO:0000313" key="8">
    <source>
        <dbReference type="EMBL" id="ABD70563.1"/>
    </source>
</evidence>
<evidence type="ECO:0000256" key="4">
    <source>
        <dbReference type="ARBA" id="ARBA00022982"/>
    </source>
</evidence>
<dbReference type="GO" id="GO:0020037">
    <property type="term" value="F:heme binding"/>
    <property type="evidence" value="ECO:0007669"/>
    <property type="project" value="InterPro"/>
</dbReference>
<dbReference type="eggNOG" id="COG0657">
    <property type="taxonomic scope" value="Bacteria"/>
</dbReference>
<dbReference type="Pfam" id="PF09459">
    <property type="entry name" value="EB_dh"/>
    <property type="match status" value="1"/>
</dbReference>
<evidence type="ECO:0000313" key="9">
    <source>
        <dbReference type="Proteomes" id="UP000008332"/>
    </source>
</evidence>
<dbReference type="RefSeq" id="WP_011465129.1">
    <property type="nucleotide sequence ID" value="NC_007908.1"/>
</dbReference>
<reference evidence="9" key="1">
    <citation type="submission" date="2006-02" db="EMBL/GenBank/DDBJ databases">
        <title>Complete sequence of chromosome of Rhodoferax ferrireducens DSM 15236.</title>
        <authorList>
            <person name="Copeland A."/>
            <person name="Lucas S."/>
            <person name="Lapidus A."/>
            <person name="Barry K."/>
            <person name="Detter J.C."/>
            <person name="Glavina del Rio T."/>
            <person name="Hammon N."/>
            <person name="Israni S."/>
            <person name="Pitluck S."/>
            <person name="Brettin T."/>
            <person name="Bruce D."/>
            <person name="Han C."/>
            <person name="Tapia R."/>
            <person name="Gilna P."/>
            <person name="Kiss H."/>
            <person name="Schmutz J."/>
            <person name="Larimer F."/>
            <person name="Land M."/>
            <person name="Kyrpides N."/>
            <person name="Ivanova N."/>
            <person name="Richardson P."/>
        </authorList>
    </citation>
    <scope>NUCLEOTIDE SEQUENCE [LARGE SCALE GENOMIC DNA]</scope>
    <source>
        <strain evidence="9">ATCC BAA-621 / DSM 15236 / T118</strain>
    </source>
</reference>
<keyword evidence="5" id="KW-0408">Iron</keyword>
<dbReference type="KEGG" id="rfr:Rfer_2852"/>
<dbReference type="HOGENOM" id="CLU_634392_0_0_4"/>
<dbReference type="CDD" id="cd09625">
    <property type="entry name" value="DOMON_like_cytochrome"/>
    <property type="match status" value="1"/>
</dbReference>
<sequence>MKNLKLIPVAFSAAMLLTVSVPVSAADPANIDWAKVPTANITLFYPGQSSYEWLRSKAHGGARKVALGTACAYCHDEADAEKDLGTKLVKAGPLEPVPVAGKSGYKDLSVQAAYDAKNLYLRYEWKTDQPFPGTEHQYLRFDGKEWKVWGFPKLDKVVQDGKQPGIYEDRMSIIIDDGKVAGFAQQGCWLTCHDGQRDMPKQFTKEEVAANPMLTAIKKGDVRKYLPDSRTDPLDWKTGKTVEELAKLKGEGKFVDLIQWRAHRSHAVGMADDGYVMEWRLSDAGKDMFGGNADAKTHEPKFMWDAKKVGYKSITADQLRKGDHFLIREQNAVPFDPTAGWKEGDMIPDYVVSREDAKGSAADNNAIASWKDGKWTVVLVRPLGLTNADDKSLKAGSVYNVGFAIHDDNITTRGHQVSFVKTLGIGAKADIEAVKLP</sequence>
<dbReference type="SMART" id="SM00887">
    <property type="entry name" value="EB_dh"/>
    <property type="match status" value="1"/>
</dbReference>
<keyword evidence="1" id="KW-0813">Transport</keyword>
<dbReference type="OrthoDB" id="5337932at2"/>
<dbReference type="InterPro" id="IPR019020">
    <property type="entry name" value="Cyt-c552/DMSO_Rdtase_haem-bd"/>
</dbReference>
<organism evidence="8 9">
    <name type="scientific">Albidiferax ferrireducens (strain ATCC BAA-621 / DSM 15236 / T118)</name>
    <name type="common">Rhodoferax ferrireducens</name>
    <dbReference type="NCBI Taxonomy" id="338969"/>
    <lineage>
        <taxon>Bacteria</taxon>
        <taxon>Pseudomonadati</taxon>
        <taxon>Pseudomonadota</taxon>
        <taxon>Betaproteobacteria</taxon>
        <taxon>Burkholderiales</taxon>
        <taxon>Comamonadaceae</taxon>
        <taxon>Rhodoferax</taxon>
    </lineage>
</organism>
<dbReference type="AlphaFoldDB" id="Q21UJ0"/>
<evidence type="ECO:0000256" key="5">
    <source>
        <dbReference type="ARBA" id="ARBA00023004"/>
    </source>
</evidence>
<evidence type="ECO:0000259" key="7">
    <source>
        <dbReference type="SMART" id="SM00887"/>
    </source>
</evidence>
<dbReference type="Proteomes" id="UP000008332">
    <property type="component" value="Chromosome"/>
</dbReference>
<keyword evidence="4" id="KW-0249">Electron transport</keyword>
<dbReference type="Gene3D" id="2.60.40.1190">
    <property type="match status" value="1"/>
</dbReference>
<keyword evidence="6" id="KW-0732">Signal</keyword>
<evidence type="ECO:0000256" key="2">
    <source>
        <dbReference type="ARBA" id="ARBA00022617"/>
    </source>
</evidence>
<feature type="signal peptide" evidence="6">
    <location>
        <begin position="1"/>
        <end position="25"/>
    </location>
</feature>
<accession>Q21UJ0</accession>
<protein>
    <submittedName>
        <fullName evidence="8">Putative di-heme cytochrome c</fullName>
    </submittedName>
</protein>
<dbReference type="GO" id="GO:0046872">
    <property type="term" value="F:metal ion binding"/>
    <property type="evidence" value="ECO:0007669"/>
    <property type="project" value="UniProtKB-KW"/>
</dbReference>
<evidence type="ECO:0000256" key="6">
    <source>
        <dbReference type="SAM" id="SignalP"/>
    </source>
</evidence>
<keyword evidence="2" id="KW-0349">Heme</keyword>
<gene>
    <name evidence="8" type="ordered locus">Rfer_2852</name>
</gene>
<evidence type="ECO:0000256" key="3">
    <source>
        <dbReference type="ARBA" id="ARBA00022723"/>
    </source>
</evidence>
<evidence type="ECO:0000256" key="1">
    <source>
        <dbReference type="ARBA" id="ARBA00022448"/>
    </source>
</evidence>
<proteinExistence type="predicted"/>
<feature type="chain" id="PRO_5004200043" evidence="6">
    <location>
        <begin position="26"/>
        <end position="437"/>
    </location>
</feature>
<dbReference type="EMBL" id="CP000267">
    <property type="protein sequence ID" value="ABD70563.1"/>
    <property type="molecule type" value="Genomic_DNA"/>
</dbReference>
<keyword evidence="3" id="KW-0479">Metal-binding</keyword>
<name>Q21UJ0_ALBFT</name>
<feature type="domain" description="Cytochrome c-552/DMSO reductase-like haem-binding" evidence="7">
    <location>
        <begin position="30"/>
        <end position="418"/>
    </location>
</feature>
<dbReference type="STRING" id="338969.Rfer_2852"/>
<keyword evidence="9" id="KW-1185">Reference proteome</keyword>